<dbReference type="AlphaFoldDB" id="B8E372"/>
<feature type="domain" description="Radical SAM core" evidence="6">
    <location>
        <begin position="1"/>
        <end position="203"/>
    </location>
</feature>
<dbReference type="CDD" id="cd01335">
    <property type="entry name" value="Radical_SAM"/>
    <property type="match status" value="1"/>
</dbReference>
<keyword evidence="4" id="KW-0408">Iron</keyword>
<dbReference type="PIRSF" id="PIRSF037420">
    <property type="entry name" value="PQQ_syn_pqqE"/>
    <property type="match status" value="1"/>
</dbReference>
<dbReference type="Pfam" id="PF04055">
    <property type="entry name" value="Radical_SAM"/>
    <property type="match status" value="1"/>
</dbReference>
<dbReference type="RefSeq" id="WP_012584021.1">
    <property type="nucleotide sequence ID" value="NC_011661.1"/>
</dbReference>
<protein>
    <submittedName>
        <fullName evidence="7">Radical SAM domain protein</fullName>
    </submittedName>
</protein>
<dbReference type="KEGG" id="dtu:Dtur_1674"/>
<evidence type="ECO:0000256" key="3">
    <source>
        <dbReference type="ARBA" id="ARBA00022723"/>
    </source>
</evidence>
<dbReference type="InParanoid" id="B8E372"/>
<dbReference type="GO" id="GO:0046872">
    <property type="term" value="F:metal ion binding"/>
    <property type="evidence" value="ECO:0007669"/>
    <property type="project" value="UniProtKB-KW"/>
</dbReference>
<organism evidence="7 8">
    <name type="scientific">Dictyoglomus turgidum (strain DSM 6724 / Z-1310)</name>
    <dbReference type="NCBI Taxonomy" id="515635"/>
    <lineage>
        <taxon>Bacteria</taxon>
        <taxon>Pseudomonadati</taxon>
        <taxon>Dictyoglomota</taxon>
        <taxon>Dictyoglomia</taxon>
        <taxon>Dictyoglomales</taxon>
        <taxon>Dictyoglomaceae</taxon>
        <taxon>Dictyoglomus</taxon>
    </lineage>
</organism>
<dbReference type="InterPro" id="IPR058240">
    <property type="entry name" value="rSAM_sf"/>
</dbReference>
<dbReference type="Proteomes" id="UP000007719">
    <property type="component" value="Chromosome"/>
</dbReference>
<reference evidence="8" key="1">
    <citation type="journal article" date="2016" name="Front. Microbiol.">
        <title>The complete genome sequence of hyperthermophile Dictyoglomus turgidum DSM 6724 reveals a specialized carbohydrate fermentor.</title>
        <authorList>
            <person name="Brumm P.J."/>
            <person name="Gowda K."/>
            <person name="Robb F.T."/>
            <person name="Mead D.A."/>
        </authorList>
    </citation>
    <scope>NUCLEOTIDE SEQUENCE [LARGE SCALE GENOMIC DNA]</scope>
    <source>
        <strain evidence="8">DSM 6724 / Z-1310</strain>
    </source>
</reference>
<dbReference type="eggNOG" id="COG0641">
    <property type="taxonomic scope" value="Bacteria"/>
</dbReference>
<comment type="cofactor">
    <cofactor evidence="1">
        <name>[4Fe-4S] cluster</name>
        <dbReference type="ChEBI" id="CHEBI:49883"/>
    </cofactor>
</comment>
<dbReference type="SFLD" id="SFLDG01067">
    <property type="entry name" value="SPASM/twitch_domain_containing"/>
    <property type="match status" value="1"/>
</dbReference>
<keyword evidence="2" id="KW-0949">S-adenosyl-L-methionine</keyword>
<dbReference type="InterPro" id="IPR007197">
    <property type="entry name" value="rSAM"/>
</dbReference>
<sequence length="326" mass="37603">MFITNIIWILDIRCNLNCPHCYVHRRNWERRISKKRALKLIEEVKELSIKSIDFTGGEPLLIEDLFEYIEKARSLGLEVSLNSNVLLLTREIAKFLKDNNVYLYVSIDGSNRETFEKMRGRGNFDKLLNSIDLINEFAIPYSIIFSISSLNYYDAKNMVKFAKNIGAKDLCMIPVIPSGEAKNTGIYIDSKILIDTIREVSYEAEKEEYPVILWCVPFMKSMKLSNYVIVDECHVFDCIDLAPTGDIMLCDVLDMPLSEIRTKSLSEALREVERNGFYKLLKERYKLCFGCGVAEFCKGGCYARSYIVERDISKPDPYCPKVLSFL</sequence>
<dbReference type="PANTHER" id="PTHR43273">
    <property type="entry name" value="ANAEROBIC SULFATASE-MATURATING ENZYME HOMOLOG ASLB-RELATED"/>
    <property type="match status" value="1"/>
</dbReference>
<dbReference type="STRING" id="515635.Dtur_1674"/>
<dbReference type="SUPFAM" id="SSF102114">
    <property type="entry name" value="Radical SAM enzymes"/>
    <property type="match status" value="1"/>
</dbReference>
<keyword evidence="5" id="KW-0411">Iron-sulfur</keyword>
<evidence type="ECO:0000256" key="5">
    <source>
        <dbReference type="ARBA" id="ARBA00023014"/>
    </source>
</evidence>
<dbReference type="SFLD" id="SFLDS00029">
    <property type="entry name" value="Radical_SAM"/>
    <property type="match status" value="1"/>
</dbReference>
<evidence type="ECO:0000259" key="6">
    <source>
        <dbReference type="PROSITE" id="PS51918"/>
    </source>
</evidence>
<dbReference type="InterPro" id="IPR013785">
    <property type="entry name" value="Aldolase_TIM"/>
</dbReference>
<evidence type="ECO:0000256" key="1">
    <source>
        <dbReference type="ARBA" id="ARBA00001966"/>
    </source>
</evidence>
<evidence type="ECO:0000313" key="8">
    <source>
        <dbReference type="Proteomes" id="UP000007719"/>
    </source>
</evidence>
<gene>
    <name evidence="7" type="ordered locus">Dtur_1674</name>
</gene>
<accession>B8E372</accession>
<dbReference type="SFLD" id="SFLDG01386">
    <property type="entry name" value="main_SPASM_domain-containing"/>
    <property type="match status" value="1"/>
</dbReference>
<dbReference type="InterPro" id="IPR023885">
    <property type="entry name" value="4Fe4S-binding_SPASM_dom"/>
</dbReference>
<dbReference type="SMART" id="SM00729">
    <property type="entry name" value="Elp3"/>
    <property type="match status" value="1"/>
</dbReference>
<dbReference type="OrthoDB" id="9782387at2"/>
<dbReference type="NCBIfam" id="TIGR04085">
    <property type="entry name" value="rSAM_more_4Fe4S"/>
    <property type="match status" value="1"/>
</dbReference>
<dbReference type="HOGENOM" id="CLU_009273_4_1_0"/>
<dbReference type="InterPro" id="IPR006638">
    <property type="entry name" value="Elp3/MiaA/NifB-like_rSAM"/>
</dbReference>
<dbReference type="PROSITE" id="PS51918">
    <property type="entry name" value="RADICAL_SAM"/>
    <property type="match status" value="1"/>
</dbReference>
<dbReference type="InterPro" id="IPR023867">
    <property type="entry name" value="Sulphatase_maturase_rSAM"/>
</dbReference>
<dbReference type="InterPro" id="IPR017200">
    <property type="entry name" value="PqqE-like"/>
</dbReference>
<dbReference type="EnsemblBacteria" id="ACK42946">
    <property type="protein sequence ID" value="ACK42946"/>
    <property type="gene ID" value="Dtur_1674"/>
</dbReference>
<evidence type="ECO:0000256" key="4">
    <source>
        <dbReference type="ARBA" id="ARBA00023004"/>
    </source>
</evidence>
<dbReference type="PANTHER" id="PTHR43273:SF8">
    <property type="entry name" value="RADICAL SAM DOMAIN PROTEIN"/>
    <property type="match status" value="1"/>
</dbReference>
<dbReference type="Gene3D" id="3.20.20.70">
    <property type="entry name" value="Aldolase class I"/>
    <property type="match status" value="1"/>
</dbReference>
<dbReference type="GO" id="GO:0016491">
    <property type="term" value="F:oxidoreductase activity"/>
    <property type="evidence" value="ECO:0007669"/>
    <property type="project" value="InterPro"/>
</dbReference>
<keyword evidence="3" id="KW-0479">Metal-binding</keyword>
<name>B8E372_DICTD</name>
<dbReference type="EMBL" id="CP001251">
    <property type="protein sequence ID" value="ACK42946.1"/>
    <property type="molecule type" value="Genomic_DNA"/>
</dbReference>
<evidence type="ECO:0000256" key="2">
    <source>
        <dbReference type="ARBA" id="ARBA00022691"/>
    </source>
</evidence>
<proteinExistence type="predicted"/>
<dbReference type="GO" id="GO:0051536">
    <property type="term" value="F:iron-sulfur cluster binding"/>
    <property type="evidence" value="ECO:0007669"/>
    <property type="project" value="UniProtKB-KW"/>
</dbReference>
<keyword evidence="8" id="KW-1185">Reference proteome</keyword>
<evidence type="ECO:0000313" key="7">
    <source>
        <dbReference type="EMBL" id="ACK42946.1"/>
    </source>
</evidence>